<dbReference type="RefSeq" id="WP_309532200.1">
    <property type="nucleotide sequence ID" value="NZ_CP133721.1"/>
</dbReference>
<evidence type="ECO:0000313" key="3">
    <source>
        <dbReference type="EMBL" id="WMW77867.1"/>
    </source>
</evidence>
<dbReference type="EC" id="3.4.-.-" evidence="3"/>
<dbReference type="CDD" id="cd12797">
    <property type="entry name" value="M23_peptidase"/>
    <property type="match status" value="1"/>
</dbReference>
<dbReference type="InterPro" id="IPR011055">
    <property type="entry name" value="Dup_hybrid_motif"/>
</dbReference>
<dbReference type="PANTHER" id="PTHR21666">
    <property type="entry name" value="PEPTIDASE-RELATED"/>
    <property type="match status" value="1"/>
</dbReference>
<dbReference type="EMBL" id="CP133721">
    <property type="protein sequence ID" value="WMW77867.1"/>
    <property type="molecule type" value="Genomic_DNA"/>
</dbReference>
<evidence type="ECO:0000256" key="1">
    <source>
        <dbReference type="SAM" id="Phobius"/>
    </source>
</evidence>
<dbReference type="Pfam" id="PF01551">
    <property type="entry name" value="Peptidase_M23"/>
    <property type="match status" value="1"/>
</dbReference>
<dbReference type="GO" id="GO:0016787">
    <property type="term" value="F:hydrolase activity"/>
    <property type="evidence" value="ECO:0007669"/>
    <property type="project" value="UniProtKB-KW"/>
</dbReference>
<keyword evidence="1" id="KW-0812">Transmembrane</keyword>
<evidence type="ECO:0000313" key="4">
    <source>
        <dbReference type="Proteomes" id="UP001180481"/>
    </source>
</evidence>
<dbReference type="InterPro" id="IPR016047">
    <property type="entry name" value="M23ase_b-sheet_dom"/>
</dbReference>
<reference evidence="3" key="1">
    <citation type="submission" date="2023-09" db="EMBL/GenBank/DDBJ databases">
        <title>Flavobacterium sp. 20NA77.7 isolated from freshwater.</title>
        <authorList>
            <person name="Le V."/>
            <person name="Ko S.-R."/>
            <person name="Ahn C.-Y."/>
            <person name="Oh H.-M."/>
        </authorList>
    </citation>
    <scope>NUCLEOTIDE SEQUENCE</scope>
    <source>
        <strain evidence="3">20NA77.7</strain>
    </source>
</reference>
<keyword evidence="3" id="KW-0378">Hydrolase</keyword>
<dbReference type="Gene3D" id="2.70.70.10">
    <property type="entry name" value="Glucose Permease (Domain IIA)"/>
    <property type="match status" value="1"/>
</dbReference>
<sequence length="288" mass="32570">MSEKRLQFQTLKRRLLSKRRFIVYNEDTLAESFSLKLTLMNVFVVTASSAILIIFLTTIIIAFTPLREYIPGYASTELKKQATKLTMQSDSLLRVAQQNNQYINAVKAVLNGNLEFAKLNKDSIQAAIIKNKEISVVLSEKEQELRKEVEKDDKYNVFEKVSPKVNQVFFAPVKGIITKPFRNTVKDNYIEIAAPRNTPVLAVASGTIVFSEWTIGKGYVVIIKHKDDFLSIYKNIASVTKSQGAFVKTGEVIAETGFVSTIQNKVSLQFELWKNSGPVDPIQYINFQ</sequence>
<feature type="transmembrane region" description="Helical" evidence="1">
    <location>
        <begin position="42"/>
        <end position="63"/>
    </location>
</feature>
<protein>
    <submittedName>
        <fullName evidence="3">M23 family metallopeptidase</fullName>
        <ecNumber evidence="3">3.4.-.-</ecNumber>
    </submittedName>
</protein>
<dbReference type="Proteomes" id="UP001180481">
    <property type="component" value="Chromosome"/>
</dbReference>
<keyword evidence="1" id="KW-0472">Membrane</keyword>
<evidence type="ECO:0000259" key="2">
    <source>
        <dbReference type="Pfam" id="PF01551"/>
    </source>
</evidence>
<keyword evidence="4" id="KW-1185">Reference proteome</keyword>
<feature type="domain" description="M23ase beta-sheet core" evidence="2">
    <location>
        <begin position="190"/>
        <end position="281"/>
    </location>
</feature>
<accession>A0ABY9R9G0</accession>
<dbReference type="SUPFAM" id="SSF51261">
    <property type="entry name" value="Duplicated hybrid motif"/>
    <property type="match status" value="1"/>
</dbReference>
<proteinExistence type="predicted"/>
<dbReference type="InterPro" id="IPR050570">
    <property type="entry name" value="Cell_wall_metabolism_enzyme"/>
</dbReference>
<gene>
    <name evidence="3" type="ORF">RF683_00035</name>
</gene>
<organism evidence="3 4">
    <name type="scientific">Flavobacterium nakdongensis</name>
    <dbReference type="NCBI Taxonomy" id="3073563"/>
    <lineage>
        <taxon>Bacteria</taxon>
        <taxon>Pseudomonadati</taxon>
        <taxon>Bacteroidota</taxon>
        <taxon>Flavobacteriia</taxon>
        <taxon>Flavobacteriales</taxon>
        <taxon>Flavobacteriaceae</taxon>
        <taxon>Flavobacterium</taxon>
    </lineage>
</organism>
<dbReference type="PANTHER" id="PTHR21666:SF270">
    <property type="entry name" value="MUREIN HYDROLASE ACTIVATOR ENVC"/>
    <property type="match status" value="1"/>
</dbReference>
<keyword evidence="1" id="KW-1133">Transmembrane helix</keyword>
<name>A0ABY9R9G0_9FLAO</name>